<name>A0ACC3Z7C3_COLTU</name>
<evidence type="ECO:0000313" key="1">
    <source>
        <dbReference type="EMBL" id="KAL0939965.1"/>
    </source>
</evidence>
<evidence type="ECO:0000313" key="2">
    <source>
        <dbReference type="Proteomes" id="UP000805649"/>
    </source>
</evidence>
<proteinExistence type="predicted"/>
<accession>A0ACC3Z7C3</accession>
<dbReference type="Proteomes" id="UP000805649">
    <property type="component" value="Unassembled WGS sequence"/>
</dbReference>
<dbReference type="EMBL" id="VUJX02000003">
    <property type="protein sequence ID" value="KAL0939965.1"/>
    <property type="molecule type" value="Genomic_DNA"/>
</dbReference>
<organism evidence="1 2">
    <name type="scientific">Colletotrichum truncatum</name>
    <name type="common">Anthracnose fungus</name>
    <name type="synonym">Colletotrichum capsici</name>
    <dbReference type="NCBI Taxonomy" id="5467"/>
    <lineage>
        <taxon>Eukaryota</taxon>
        <taxon>Fungi</taxon>
        <taxon>Dikarya</taxon>
        <taxon>Ascomycota</taxon>
        <taxon>Pezizomycotina</taxon>
        <taxon>Sordariomycetes</taxon>
        <taxon>Hypocreomycetidae</taxon>
        <taxon>Glomerellales</taxon>
        <taxon>Glomerellaceae</taxon>
        <taxon>Colletotrichum</taxon>
        <taxon>Colletotrichum truncatum species complex</taxon>
    </lineage>
</organism>
<reference evidence="1 2" key="1">
    <citation type="journal article" date="2020" name="Phytopathology">
        <title>Genome Sequence Resources of Colletotrichum truncatum, C. plurivorum, C. musicola, and C. sojae: Four Species Pathogenic to Soybean (Glycine max).</title>
        <authorList>
            <person name="Rogerio F."/>
            <person name="Boufleur T.R."/>
            <person name="Ciampi-Guillardi M."/>
            <person name="Sukno S.A."/>
            <person name="Thon M.R."/>
            <person name="Massola Junior N.S."/>
            <person name="Baroncelli R."/>
        </authorList>
    </citation>
    <scope>NUCLEOTIDE SEQUENCE [LARGE SCALE GENOMIC DNA]</scope>
    <source>
        <strain evidence="1 2">CMES1059</strain>
    </source>
</reference>
<gene>
    <name evidence="1" type="ORF">CTRU02_206575</name>
</gene>
<keyword evidence="2" id="KW-1185">Reference proteome</keyword>
<comment type="caution">
    <text evidence="1">The sequence shown here is derived from an EMBL/GenBank/DDBJ whole genome shotgun (WGS) entry which is preliminary data.</text>
</comment>
<protein>
    <submittedName>
        <fullName evidence="1">Uncharacterized protein</fullName>
    </submittedName>
</protein>
<sequence length="575" mass="63773">MLATKPLPVPVRLKRTKTGVCPLTKARKKCCEQKPQCARCSLKGLGCVYDFVEKPRPKYSRKTSPGSQRARHTLRGHRIKPEEGFMHTFEVAKPTVAQSPERKKEACTPPSQLDMDLCNMDIDESLDFFENLGSSSDSEACSLLTNNITDDSASARSLSVDPSSLPLELQFPAFSDFADDSHSRKLLQYFCDTLSHLIVFVEEPNNSFQSLVVPLAYPNSPVLHAICAFTSRHLENIGIQNDRHSSEYQTMAAKGAFELVRWRCQHEEVLATLMLLVYYESLTSSNTSEMAIGHLQAAFLVLSSTPESERTESIRFLEKAFHYYDVISALSLGISPVSAVPMSDYTYPLAVLPPPRQSNGAHGDPFLGAMVDLWPVLYRLTMVGSLKEELDAALVANENRKAAVLQVEFEATTKAIEKALQDWQPAINNKDVVPSTQEEEARVLAMGHNSLAYRHSALLYLHRSIYGYPMKHPDVQKSIRLSLENCAAVVTSGGPVNALLWPLFVAAYHAVTDDDQGLAKVLFAEIERRQGMSNVGGAREVVFNKWAAAGVDSIDYGDKTWTGITRGMEHKIIMG</sequence>